<dbReference type="InterPro" id="IPR027417">
    <property type="entry name" value="P-loop_NTPase"/>
</dbReference>
<dbReference type="Proteomes" id="UP000286268">
    <property type="component" value="Chromosome"/>
</dbReference>
<dbReference type="Gene3D" id="3.40.50.300">
    <property type="entry name" value="P-loop containing nucleotide triphosphate hydrolases"/>
    <property type="match status" value="1"/>
</dbReference>
<dbReference type="KEGG" id="cmah:C1I91_06550"/>
<dbReference type="PANTHER" id="PTHR37291">
    <property type="entry name" value="5-METHYLCYTOSINE-SPECIFIC RESTRICTION ENZYME B"/>
    <property type="match status" value="1"/>
</dbReference>
<protein>
    <recommendedName>
        <fullName evidence="2">ATPase dynein-related AAA domain-containing protein</fullName>
    </recommendedName>
</protein>
<sequence>MANRKNRTNIMYKNLIMKSFIQNKRREPLYIVIKLLRNINEEAKQALNLNEDEENILLNVEEEVKFQVYFDEKDDEIYASIDENTNFIKLVRFVNNKFDEMKEKKLITGDSQKNCLIGTIKFLREKYGSDLSGFQSRVNFMLGDIVSFELTNNRILSSKKISGTLTTYIYNDIYMYKEDYKRCKLGNVDQIFEDQDILPCENVVNRFLDILLFDKRMQLISGERLNFLLKGVPGTGKSTAVDNYLHKIGVVNTENICRINVHSGTSNSDLMQGIGISLKGVDILYTEKQGMVLSFILSAIKNPEQKYALILEEIQENSLNEILGDLIYLIEESKRVDNSFIIKIKETLGDIETYDPFKIIDTLLEKYPWFYYINMPKLVEDNDDRKFNKLILPNNLFVFCTTNYSEEKNILEDNLFRRFEVIDIFPDEEQIKDKYIYFNKTSTF</sequence>
<dbReference type="RefSeq" id="WP_128212146.1">
    <property type="nucleotide sequence ID" value="NZ_CP025746.1"/>
</dbReference>
<dbReference type="GO" id="GO:0016887">
    <property type="term" value="F:ATP hydrolysis activity"/>
    <property type="evidence" value="ECO:0007669"/>
    <property type="project" value="InterPro"/>
</dbReference>
<dbReference type="SUPFAM" id="SSF52540">
    <property type="entry name" value="P-loop containing nucleoside triphosphate hydrolases"/>
    <property type="match status" value="1"/>
</dbReference>
<dbReference type="Pfam" id="PF07728">
    <property type="entry name" value="AAA_5"/>
    <property type="match status" value="1"/>
</dbReference>
<dbReference type="AlphaFoldDB" id="A0A3R5QS96"/>
<accession>A0A3R5QS96</accession>
<evidence type="ECO:0000313" key="3">
    <source>
        <dbReference type="EMBL" id="QAA31329.1"/>
    </source>
</evidence>
<feature type="domain" description="ATPase dynein-related AAA" evidence="2">
    <location>
        <begin position="226"/>
        <end position="360"/>
    </location>
</feature>
<evidence type="ECO:0000256" key="1">
    <source>
        <dbReference type="SAM" id="Coils"/>
    </source>
</evidence>
<feature type="coiled-coil region" evidence="1">
    <location>
        <begin position="33"/>
        <end position="63"/>
    </location>
</feature>
<dbReference type="EMBL" id="CP025746">
    <property type="protein sequence ID" value="QAA31329.1"/>
    <property type="molecule type" value="Genomic_DNA"/>
</dbReference>
<evidence type="ECO:0000259" key="2">
    <source>
        <dbReference type="Pfam" id="PF07728"/>
    </source>
</evidence>
<dbReference type="OrthoDB" id="9781481at2"/>
<reference evidence="3 4" key="1">
    <citation type="submission" date="2018-01" db="EMBL/GenBank/DDBJ databases">
        <title>Genome Sequencing and Assembly of Anaerobacter polyendosporus strain CT4.</title>
        <authorList>
            <person name="Tachaapaikoon C."/>
            <person name="Sutheeworapong S."/>
            <person name="Jenjaroenpun P."/>
            <person name="Wongsurawat T."/>
            <person name="Nookeaw I."/>
            <person name="Cheawchanlertfa P."/>
            <person name="Kosugi A."/>
            <person name="Cheevadhanarak S."/>
            <person name="Ratanakhanokchai K."/>
        </authorList>
    </citation>
    <scope>NUCLEOTIDE SEQUENCE [LARGE SCALE GENOMIC DNA]</scope>
    <source>
        <strain evidence="3 4">CT4</strain>
    </source>
</reference>
<organism evidence="3 4">
    <name type="scientific">Clostridium manihotivorum</name>
    <dbReference type="NCBI Taxonomy" id="2320868"/>
    <lineage>
        <taxon>Bacteria</taxon>
        <taxon>Bacillati</taxon>
        <taxon>Bacillota</taxon>
        <taxon>Clostridia</taxon>
        <taxon>Eubacteriales</taxon>
        <taxon>Clostridiaceae</taxon>
        <taxon>Clostridium</taxon>
    </lineage>
</organism>
<keyword evidence="1" id="KW-0175">Coiled coil</keyword>
<gene>
    <name evidence="3" type="ORF">C1I91_06550</name>
</gene>
<dbReference type="GO" id="GO:0005524">
    <property type="term" value="F:ATP binding"/>
    <property type="evidence" value="ECO:0007669"/>
    <property type="project" value="InterPro"/>
</dbReference>
<dbReference type="InterPro" id="IPR052934">
    <property type="entry name" value="Methyl-DNA_Rec/Restrict_Enz"/>
</dbReference>
<proteinExistence type="predicted"/>
<dbReference type="PANTHER" id="PTHR37291:SF1">
    <property type="entry name" value="TYPE IV METHYL-DIRECTED RESTRICTION ENZYME ECOKMCRB SUBUNIT"/>
    <property type="match status" value="1"/>
</dbReference>
<name>A0A3R5QS96_9CLOT</name>
<dbReference type="InterPro" id="IPR011704">
    <property type="entry name" value="ATPase_dyneun-rel_AAA"/>
</dbReference>
<keyword evidence="4" id="KW-1185">Reference proteome</keyword>
<evidence type="ECO:0000313" key="4">
    <source>
        <dbReference type="Proteomes" id="UP000286268"/>
    </source>
</evidence>